<dbReference type="SUPFAM" id="SSF54001">
    <property type="entry name" value="Cysteine proteinases"/>
    <property type="match status" value="1"/>
</dbReference>
<organism evidence="3 4">
    <name type="scientific">Ceutorhynchus assimilis</name>
    <name type="common">cabbage seed weevil</name>
    <dbReference type="NCBI Taxonomy" id="467358"/>
    <lineage>
        <taxon>Eukaryota</taxon>
        <taxon>Metazoa</taxon>
        <taxon>Ecdysozoa</taxon>
        <taxon>Arthropoda</taxon>
        <taxon>Hexapoda</taxon>
        <taxon>Insecta</taxon>
        <taxon>Pterygota</taxon>
        <taxon>Neoptera</taxon>
        <taxon>Endopterygota</taxon>
        <taxon>Coleoptera</taxon>
        <taxon>Polyphaga</taxon>
        <taxon>Cucujiformia</taxon>
        <taxon>Curculionidae</taxon>
        <taxon>Ceutorhynchinae</taxon>
        <taxon>Ceutorhynchus</taxon>
    </lineage>
</organism>
<gene>
    <name evidence="3" type="ORF">CEUTPL_LOCUS9496</name>
</gene>
<dbReference type="EMBL" id="OU892281">
    <property type="protein sequence ID" value="CAG9768978.1"/>
    <property type="molecule type" value="Genomic_DNA"/>
</dbReference>
<feature type="domain" description="Cathepsin propeptide inhibitor" evidence="2">
    <location>
        <begin position="36"/>
        <end position="96"/>
    </location>
</feature>
<dbReference type="Gene3D" id="1.10.287.2250">
    <property type="match status" value="1"/>
</dbReference>
<accession>A0A9N9MPL1</accession>
<sequence length="115" mass="13007">MFVTVFALITVATVAMSAPAPTSDLLLEPVDVQQLWADWKVQHNKNYDTPEEESKRFGIFQENVKKVTAHNKEYQAGKVTWTQGLNQFADKNQEEFAKTYLGLRRPDSTKSSGAQ</sequence>
<dbReference type="InterPro" id="IPR038765">
    <property type="entry name" value="Papain-like_cys_pep_sf"/>
</dbReference>
<feature type="chain" id="PRO_5040489415" description="Cathepsin propeptide inhibitor domain-containing protein" evidence="1">
    <location>
        <begin position="18"/>
        <end position="115"/>
    </location>
</feature>
<dbReference type="InterPro" id="IPR013201">
    <property type="entry name" value="Prot_inhib_I29"/>
</dbReference>
<name>A0A9N9MPL1_9CUCU</name>
<reference evidence="3" key="1">
    <citation type="submission" date="2022-01" db="EMBL/GenBank/DDBJ databases">
        <authorList>
            <person name="King R."/>
        </authorList>
    </citation>
    <scope>NUCLEOTIDE SEQUENCE</scope>
</reference>
<keyword evidence="1" id="KW-0732">Signal</keyword>
<evidence type="ECO:0000313" key="3">
    <source>
        <dbReference type="EMBL" id="CAG9768978.1"/>
    </source>
</evidence>
<evidence type="ECO:0000313" key="4">
    <source>
        <dbReference type="Proteomes" id="UP001152799"/>
    </source>
</evidence>
<evidence type="ECO:0000256" key="1">
    <source>
        <dbReference type="SAM" id="SignalP"/>
    </source>
</evidence>
<dbReference type="AlphaFoldDB" id="A0A9N9MPL1"/>
<feature type="signal peptide" evidence="1">
    <location>
        <begin position="1"/>
        <end position="17"/>
    </location>
</feature>
<dbReference type="Pfam" id="PF08246">
    <property type="entry name" value="Inhibitor_I29"/>
    <property type="match status" value="1"/>
</dbReference>
<keyword evidence="4" id="KW-1185">Reference proteome</keyword>
<dbReference type="SMART" id="SM00848">
    <property type="entry name" value="Inhibitor_I29"/>
    <property type="match status" value="1"/>
</dbReference>
<proteinExistence type="predicted"/>
<dbReference type="Proteomes" id="UP001152799">
    <property type="component" value="Chromosome 5"/>
</dbReference>
<dbReference type="OrthoDB" id="5855924at2759"/>
<evidence type="ECO:0000259" key="2">
    <source>
        <dbReference type="SMART" id="SM00848"/>
    </source>
</evidence>
<protein>
    <recommendedName>
        <fullName evidence="2">Cathepsin propeptide inhibitor domain-containing protein</fullName>
    </recommendedName>
</protein>